<feature type="region of interest" description="Disordered" evidence="12">
    <location>
        <begin position="1"/>
        <end position="26"/>
    </location>
</feature>
<evidence type="ECO:0000259" key="13">
    <source>
        <dbReference type="PROSITE" id="PS51674"/>
    </source>
</evidence>
<evidence type="ECO:0000313" key="15">
    <source>
        <dbReference type="Proteomes" id="UP000193040"/>
    </source>
</evidence>
<evidence type="ECO:0000256" key="10">
    <source>
        <dbReference type="ARBA" id="ARBA00023163"/>
    </source>
</evidence>
<comment type="caution">
    <text evidence="14">The sequence shown here is derived from an EMBL/GenBank/DDBJ whole genome shotgun (WGS) entry which is preliminary data.</text>
</comment>
<feature type="binding site" evidence="11">
    <location>
        <position position="68"/>
    </location>
    <ligand>
        <name>[4Fe-4S] cluster</name>
        <dbReference type="ChEBI" id="CHEBI:49883"/>
    </ligand>
</feature>
<feature type="binding site" evidence="11">
    <location>
        <position position="74"/>
    </location>
    <ligand>
        <name>[4Fe-4S] cluster</name>
        <dbReference type="ChEBI" id="CHEBI:49883"/>
    </ligand>
</feature>
<keyword evidence="10 11" id="KW-0804">Transcription</keyword>
<keyword evidence="8 11" id="KW-0238">DNA-binding</keyword>
<dbReference type="HAMAP" id="MF_01479">
    <property type="entry name" value="WhiB"/>
    <property type="match status" value="1"/>
</dbReference>
<proteinExistence type="inferred from homology"/>
<dbReference type="InterPro" id="IPR003482">
    <property type="entry name" value="Whib"/>
</dbReference>
<keyword evidence="7 11" id="KW-0805">Transcription regulation</keyword>
<accession>A0A1X0XRT0</accession>
<dbReference type="GO" id="GO:0051539">
    <property type="term" value="F:4 iron, 4 sulfur cluster binding"/>
    <property type="evidence" value="ECO:0007669"/>
    <property type="project" value="UniProtKB-UniRule"/>
</dbReference>
<comment type="PTM">
    <text evidence="11">The Fe-S cluster can be nitrosylated by nitric oxide (NO).</text>
</comment>
<keyword evidence="3 11" id="KW-0004">4Fe-4S</keyword>
<feature type="domain" description="4Fe-4S Wbl-type" evidence="13">
    <location>
        <begin position="41"/>
        <end position="98"/>
    </location>
</feature>
<comment type="PTM">
    <text evidence="11">Upon Fe-S cluster removal intramolecular disulfide bonds are formed.</text>
</comment>
<keyword evidence="4 11" id="KW-0479">Metal-binding</keyword>
<dbReference type="EMBL" id="MZZM01000030">
    <property type="protein sequence ID" value="ORJ55576.1"/>
    <property type="molecule type" value="Genomic_DNA"/>
</dbReference>
<keyword evidence="5 11" id="KW-0408">Iron</keyword>
<evidence type="ECO:0000256" key="5">
    <source>
        <dbReference type="ARBA" id="ARBA00023004"/>
    </source>
</evidence>
<evidence type="ECO:0000256" key="2">
    <source>
        <dbReference type="ARBA" id="ARBA00006597"/>
    </source>
</evidence>
<dbReference type="AlphaFoldDB" id="A0A1X0XRT0"/>
<keyword evidence="9 11" id="KW-1015">Disulfide bond</keyword>
<evidence type="ECO:0000256" key="8">
    <source>
        <dbReference type="ARBA" id="ARBA00023125"/>
    </source>
</evidence>
<dbReference type="GO" id="GO:0035731">
    <property type="term" value="F:dinitrosyl-iron complex binding"/>
    <property type="evidence" value="ECO:0007669"/>
    <property type="project" value="UniProtKB-UniRule"/>
</dbReference>
<keyword evidence="15" id="KW-1185">Reference proteome</keyword>
<protein>
    <recommendedName>
        <fullName evidence="11">Transcriptional regulator WhiB</fullName>
    </recommendedName>
</protein>
<feature type="binding site" evidence="11">
    <location>
        <position position="65"/>
    </location>
    <ligand>
        <name>[4Fe-4S] cluster</name>
        <dbReference type="ChEBI" id="CHEBI:49883"/>
    </ligand>
</feature>
<dbReference type="Proteomes" id="UP000193040">
    <property type="component" value="Unassembled WGS sequence"/>
</dbReference>
<evidence type="ECO:0000256" key="6">
    <source>
        <dbReference type="ARBA" id="ARBA00023014"/>
    </source>
</evidence>
<dbReference type="GO" id="GO:0045454">
    <property type="term" value="P:cell redox homeostasis"/>
    <property type="evidence" value="ECO:0007669"/>
    <property type="project" value="TreeGrafter"/>
</dbReference>
<dbReference type="Pfam" id="PF02467">
    <property type="entry name" value="Whib"/>
    <property type="match status" value="1"/>
</dbReference>
<reference evidence="14 15" key="1">
    <citation type="submission" date="2017-03" db="EMBL/GenBank/DDBJ databases">
        <title>Genomic insights into Mycobacterium simiae human colonization.</title>
        <authorList>
            <person name="Steffani J.L."/>
            <person name="Brunck M.E."/>
            <person name="Cruz E."/>
            <person name="Montiel R."/>
            <person name="Barona F."/>
        </authorList>
    </citation>
    <scope>NUCLEOTIDE SEQUENCE [LARGE SCALE GENOMIC DNA]</scope>
    <source>
        <strain evidence="14 15">MsiGto</strain>
    </source>
</reference>
<dbReference type="GO" id="GO:0045892">
    <property type="term" value="P:negative regulation of DNA-templated transcription"/>
    <property type="evidence" value="ECO:0007669"/>
    <property type="project" value="TreeGrafter"/>
</dbReference>
<comment type="cofactor">
    <cofactor evidence="11">
        <name>[4Fe-4S] cluster</name>
        <dbReference type="ChEBI" id="CHEBI:49883"/>
    </cofactor>
    <text evidence="11">Binds 1 [4Fe-4S] cluster per subunit. Following nitrosylation of the [4Fe-4S] cluster binds 1 [4Fe-8(NO)] cluster per subunit.</text>
</comment>
<organism evidence="14 15">
    <name type="scientific">Mycobacterium simiae</name>
    <name type="common">Mycobacterium habana</name>
    <dbReference type="NCBI Taxonomy" id="1784"/>
    <lineage>
        <taxon>Bacteria</taxon>
        <taxon>Bacillati</taxon>
        <taxon>Actinomycetota</taxon>
        <taxon>Actinomycetes</taxon>
        <taxon>Mycobacteriales</taxon>
        <taxon>Mycobacteriaceae</taxon>
        <taxon>Mycobacterium</taxon>
        <taxon>Mycobacterium simiae complex</taxon>
    </lineage>
</organism>
<dbReference type="GO" id="GO:0005737">
    <property type="term" value="C:cytoplasm"/>
    <property type="evidence" value="ECO:0007669"/>
    <property type="project" value="UniProtKB-SubCell"/>
</dbReference>
<dbReference type="STRING" id="1784.VC42_27375"/>
<comment type="similarity">
    <text evidence="2 11">Belongs to the WhiB family.</text>
</comment>
<dbReference type="PANTHER" id="PTHR38839">
    <property type="entry name" value="TRANSCRIPTIONAL REGULATOR WHID-RELATED"/>
    <property type="match status" value="1"/>
</dbReference>
<evidence type="ECO:0000256" key="7">
    <source>
        <dbReference type="ARBA" id="ARBA00023015"/>
    </source>
</evidence>
<keyword evidence="11" id="KW-0963">Cytoplasm</keyword>
<evidence type="ECO:0000256" key="4">
    <source>
        <dbReference type="ARBA" id="ARBA00022723"/>
    </source>
</evidence>
<evidence type="ECO:0000256" key="11">
    <source>
        <dbReference type="HAMAP-Rule" id="MF_01479"/>
    </source>
</evidence>
<dbReference type="GO" id="GO:0047134">
    <property type="term" value="F:protein-disulfide reductase [NAD(P)H] activity"/>
    <property type="evidence" value="ECO:0007669"/>
    <property type="project" value="TreeGrafter"/>
</dbReference>
<dbReference type="GO" id="GO:0003677">
    <property type="term" value="F:DNA binding"/>
    <property type="evidence" value="ECO:0007669"/>
    <property type="project" value="UniProtKB-UniRule"/>
</dbReference>
<comment type="function">
    <text evidence="11">Acts as a transcriptional regulator. Probably redox-responsive. The apo- but not holo-form probably binds DNA.</text>
</comment>
<feature type="binding site" evidence="11">
    <location>
        <position position="42"/>
    </location>
    <ligand>
        <name>[4Fe-4S] cluster</name>
        <dbReference type="ChEBI" id="CHEBI:49883"/>
    </ligand>
</feature>
<dbReference type="PANTHER" id="PTHR38839:SF4">
    <property type="entry name" value="TRANSCRIPTIONAL REGULATOR WHIB"/>
    <property type="match status" value="1"/>
</dbReference>
<comment type="subcellular location">
    <subcellularLocation>
        <location evidence="1 11">Cytoplasm</location>
    </subcellularLocation>
</comment>
<evidence type="ECO:0000256" key="1">
    <source>
        <dbReference type="ARBA" id="ARBA00004496"/>
    </source>
</evidence>
<sequence>MRRDQVAGTDAETGPAPLKSADKPDHGSAWAIVERWQDRALCATADPDVFFPDDKSSASDAKSLCLRCGVRDECLEYALEHDERFGIWGGLSARERRQRQLEIRRWVT</sequence>
<gene>
    <name evidence="11" type="primary">whiB</name>
    <name evidence="14" type="ORF">B5M45_24780</name>
</gene>
<name>A0A1X0XRT0_MYCSI</name>
<dbReference type="PROSITE" id="PS51674">
    <property type="entry name" value="4FE4S_WBL"/>
    <property type="match status" value="1"/>
</dbReference>
<dbReference type="GO" id="GO:0046872">
    <property type="term" value="F:metal ion binding"/>
    <property type="evidence" value="ECO:0007669"/>
    <property type="project" value="UniProtKB-KW"/>
</dbReference>
<evidence type="ECO:0000313" key="14">
    <source>
        <dbReference type="EMBL" id="ORJ55576.1"/>
    </source>
</evidence>
<keyword evidence="6 11" id="KW-0411">Iron-sulfur</keyword>
<evidence type="ECO:0000256" key="3">
    <source>
        <dbReference type="ARBA" id="ARBA00022485"/>
    </source>
</evidence>
<evidence type="ECO:0000256" key="12">
    <source>
        <dbReference type="SAM" id="MobiDB-lite"/>
    </source>
</evidence>
<evidence type="ECO:0000256" key="9">
    <source>
        <dbReference type="ARBA" id="ARBA00023157"/>
    </source>
</evidence>
<dbReference type="InterPro" id="IPR034768">
    <property type="entry name" value="4FE4S_WBL"/>
</dbReference>